<dbReference type="Pfam" id="PF03313">
    <property type="entry name" value="SDH_alpha"/>
    <property type="match status" value="1"/>
</dbReference>
<comment type="similarity">
    <text evidence="3 11">Belongs to the iron-sulfur dependent L-serine dehydratase family.</text>
</comment>
<dbReference type="InterPro" id="IPR051318">
    <property type="entry name" value="Fe-S_L-Ser"/>
</dbReference>
<evidence type="ECO:0000256" key="6">
    <source>
        <dbReference type="ARBA" id="ARBA00022723"/>
    </source>
</evidence>
<protein>
    <recommendedName>
        <fullName evidence="11">L-serine dehydratase</fullName>
        <ecNumber evidence="11">4.3.1.17</ecNumber>
    </recommendedName>
</protein>
<dbReference type="EMBL" id="QSRA01000006">
    <property type="protein sequence ID" value="RGK84578.1"/>
    <property type="molecule type" value="Genomic_DNA"/>
</dbReference>
<comment type="cofactor">
    <cofactor evidence="1 11">
        <name>[4Fe-4S] cluster</name>
        <dbReference type="ChEBI" id="CHEBI:49883"/>
    </cofactor>
</comment>
<comment type="pathway">
    <text evidence="2">Carbohydrate biosynthesis; gluconeogenesis.</text>
</comment>
<dbReference type="PANTHER" id="PTHR30182:SF1">
    <property type="entry name" value="L-SERINE DEHYDRATASE 1"/>
    <property type="match status" value="1"/>
</dbReference>
<gene>
    <name evidence="13" type="primary">sdaAA</name>
    <name evidence="13" type="ORF">DXC93_05915</name>
</gene>
<evidence type="ECO:0000256" key="11">
    <source>
        <dbReference type="RuleBase" id="RU366059"/>
    </source>
</evidence>
<evidence type="ECO:0000256" key="10">
    <source>
        <dbReference type="ARBA" id="ARBA00049406"/>
    </source>
</evidence>
<dbReference type="GO" id="GO:0006094">
    <property type="term" value="P:gluconeogenesis"/>
    <property type="evidence" value="ECO:0007669"/>
    <property type="project" value="UniProtKB-KW"/>
</dbReference>
<evidence type="ECO:0000259" key="12">
    <source>
        <dbReference type="Pfam" id="PF03313"/>
    </source>
</evidence>
<reference evidence="13 14" key="1">
    <citation type="submission" date="2018-08" db="EMBL/GenBank/DDBJ databases">
        <title>A genome reference for cultivated species of the human gut microbiota.</title>
        <authorList>
            <person name="Zou Y."/>
            <person name="Xue W."/>
            <person name="Luo G."/>
        </authorList>
    </citation>
    <scope>NUCLEOTIDE SEQUENCE [LARGE SCALE GENOMIC DNA]</scope>
    <source>
        <strain evidence="13 14">TF09-3</strain>
    </source>
</reference>
<dbReference type="GO" id="GO:0051539">
    <property type="term" value="F:4 iron, 4 sulfur cluster binding"/>
    <property type="evidence" value="ECO:0007669"/>
    <property type="project" value="UniProtKB-UniRule"/>
</dbReference>
<keyword evidence="6 11" id="KW-0479">Metal-binding</keyword>
<dbReference type="Proteomes" id="UP000261324">
    <property type="component" value="Unassembled WGS sequence"/>
</dbReference>
<comment type="catalytic activity">
    <reaction evidence="10 11">
        <text>L-serine = pyruvate + NH4(+)</text>
        <dbReference type="Rhea" id="RHEA:19169"/>
        <dbReference type="ChEBI" id="CHEBI:15361"/>
        <dbReference type="ChEBI" id="CHEBI:28938"/>
        <dbReference type="ChEBI" id="CHEBI:33384"/>
        <dbReference type="EC" id="4.3.1.17"/>
    </reaction>
</comment>
<keyword evidence="4 11" id="KW-0312">Gluconeogenesis</keyword>
<evidence type="ECO:0000256" key="8">
    <source>
        <dbReference type="ARBA" id="ARBA00023014"/>
    </source>
</evidence>
<dbReference type="GO" id="GO:0003941">
    <property type="term" value="F:L-serine ammonia-lyase activity"/>
    <property type="evidence" value="ECO:0007669"/>
    <property type="project" value="UniProtKB-UniRule"/>
</dbReference>
<dbReference type="PANTHER" id="PTHR30182">
    <property type="entry name" value="L-SERINE DEHYDRATASE"/>
    <property type="match status" value="1"/>
</dbReference>
<evidence type="ECO:0000313" key="13">
    <source>
        <dbReference type="EMBL" id="RGK84578.1"/>
    </source>
</evidence>
<dbReference type="EC" id="4.3.1.17" evidence="11"/>
<evidence type="ECO:0000256" key="3">
    <source>
        <dbReference type="ARBA" id="ARBA00008636"/>
    </source>
</evidence>
<evidence type="ECO:0000256" key="1">
    <source>
        <dbReference type="ARBA" id="ARBA00001966"/>
    </source>
</evidence>
<accession>A0A3E4PXE8</accession>
<comment type="caution">
    <text evidence="13">The sequence shown here is derived from an EMBL/GenBank/DDBJ whole genome shotgun (WGS) entry which is preliminary data.</text>
</comment>
<keyword evidence="5 11" id="KW-0004">4Fe-4S</keyword>
<evidence type="ECO:0000256" key="5">
    <source>
        <dbReference type="ARBA" id="ARBA00022485"/>
    </source>
</evidence>
<keyword evidence="9 11" id="KW-0456">Lyase</keyword>
<evidence type="ECO:0000256" key="7">
    <source>
        <dbReference type="ARBA" id="ARBA00023004"/>
    </source>
</evidence>
<keyword evidence="7 11" id="KW-0408">Iron</keyword>
<name>A0A3E4PXE8_9FIRM</name>
<feature type="domain" description="Serine dehydratase-like alpha subunit" evidence="12">
    <location>
        <begin position="16"/>
        <end position="275"/>
    </location>
</feature>
<evidence type="ECO:0000256" key="4">
    <source>
        <dbReference type="ARBA" id="ARBA00022432"/>
    </source>
</evidence>
<dbReference type="GO" id="GO:0046872">
    <property type="term" value="F:metal ion binding"/>
    <property type="evidence" value="ECO:0007669"/>
    <property type="project" value="UniProtKB-KW"/>
</dbReference>
<dbReference type="NCBIfam" id="TIGR00718">
    <property type="entry name" value="sda_alpha"/>
    <property type="match status" value="1"/>
</dbReference>
<sequence>MAYQAVDEIMARCEKDGVEFWKAVQLEDCEENGISEEESWNQMTHMWNSMKESVAAYDPEEISRSGLVGREGKLMDAYREQEKPLCGDFVSKVIANALKMGCNNACMKRIVAAPTAGACGVMPAVLVTYYKEYEASEETMIQALYVAAGIGQVIASRASLAGASGGCQAEIGSASGMAAAAICSVRGGSKEQMGYACAMALKNLMGLVCDPVAGLVEVPCVKRNVGGAVNALAAADMALAGIASHIPVDQVIDAMGEVGMKMDVSLRETSMGGVATSPKGLEIAERLGM</sequence>
<evidence type="ECO:0000256" key="9">
    <source>
        <dbReference type="ARBA" id="ARBA00023239"/>
    </source>
</evidence>
<evidence type="ECO:0000313" key="14">
    <source>
        <dbReference type="Proteomes" id="UP000261324"/>
    </source>
</evidence>
<organism evidence="13 14">
    <name type="scientific">Dorea formicigenerans</name>
    <dbReference type="NCBI Taxonomy" id="39486"/>
    <lineage>
        <taxon>Bacteria</taxon>
        <taxon>Bacillati</taxon>
        <taxon>Bacillota</taxon>
        <taxon>Clostridia</taxon>
        <taxon>Lachnospirales</taxon>
        <taxon>Lachnospiraceae</taxon>
        <taxon>Dorea</taxon>
    </lineage>
</organism>
<dbReference type="AlphaFoldDB" id="A0A3E4PXE8"/>
<proteinExistence type="inferred from homology"/>
<keyword evidence="8 11" id="KW-0411">Iron-sulfur</keyword>
<evidence type="ECO:0000256" key="2">
    <source>
        <dbReference type="ARBA" id="ARBA00004742"/>
    </source>
</evidence>
<dbReference type="InterPro" id="IPR005130">
    <property type="entry name" value="Ser_deHydtase-like_asu"/>
</dbReference>
<dbReference type="RefSeq" id="WP_117659370.1">
    <property type="nucleotide sequence ID" value="NZ_QSRA01000006.1"/>
</dbReference>
<dbReference type="InterPro" id="IPR004642">
    <property type="entry name" value="Ser_deHydtase_asu"/>
</dbReference>